<sequence>MSSFIFSVLPTTMLIVLSAVLIFELDVFLEIIELVHPLSIANLTGLPSTRPFILSKLPVVQTYTYSVSRLRLFDSGSSVSSAKYDFFGLLHFPLF</sequence>
<dbReference type="Proteomes" id="UP000276133">
    <property type="component" value="Unassembled WGS sequence"/>
</dbReference>
<reference evidence="1 2" key="1">
    <citation type="journal article" date="2018" name="Sci. Rep.">
        <title>Genomic signatures of local adaptation to the degree of environmental predictability in rotifers.</title>
        <authorList>
            <person name="Franch-Gras L."/>
            <person name="Hahn C."/>
            <person name="Garcia-Roger E.M."/>
            <person name="Carmona M.J."/>
            <person name="Serra M."/>
            <person name="Gomez A."/>
        </authorList>
    </citation>
    <scope>NUCLEOTIDE SEQUENCE [LARGE SCALE GENOMIC DNA]</scope>
    <source>
        <strain evidence="1">HYR1</strain>
    </source>
</reference>
<gene>
    <name evidence="1" type="ORF">BpHYR1_031189</name>
</gene>
<evidence type="ECO:0000313" key="1">
    <source>
        <dbReference type="EMBL" id="RNA17182.1"/>
    </source>
</evidence>
<comment type="caution">
    <text evidence="1">The sequence shown here is derived from an EMBL/GenBank/DDBJ whole genome shotgun (WGS) entry which is preliminary data.</text>
</comment>
<dbReference type="EMBL" id="REGN01004511">
    <property type="protein sequence ID" value="RNA17182.1"/>
    <property type="molecule type" value="Genomic_DNA"/>
</dbReference>
<name>A0A3M7R0R7_BRAPC</name>
<dbReference type="AlphaFoldDB" id="A0A3M7R0R7"/>
<protein>
    <submittedName>
        <fullName evidence="1">Uncharacterized protein</fullName>
    </submittedName>
</protein>
<evidence type="ECO:0000313" key="2">
    <source>
        <dbReference type="Proteomes" id="UP000276133"/>
    </source>
</evidence>
<organism evidence="1 2">
    <name type="scientific">Brachionus plicatilis</name>
    <name type="common">Marine rotifer</name>
    <name type="synonym">Brachionus muelleri</name>
    <dbReference type="NCBI Taxonomy" id="10195"/>
    <lineage>
        <taxon>Eukaryota</taxon>
        <taxon>Metazoa</taxon>
        <taxon>Spiralia</taxon>
        <taxon>Gnathifera</taxon>
        <taxon>Rotifera</taxon>
        <taxon>Eurotatoria</taxon>
        <taxon>Monogononta</taxon>
        <taxon>Pseudotrocha</taxon>
        <taxon>Ploima</taxon>
        <taxon>Brachionidae</taxon>
        <taxon>Brachionus</taxon>
    </lineage>
</organism>
<accession>A0A3M7R0R7</accession>
<proteinExistence type="predicted"/>
<keyword evidence="2" id="KW-1185">Reference proteome</keyword>